<dbReference type="GO" id="GO:0016740">
    <property type="term" value="F:transferase activity"/>
    <property type="evidence" value="ECO:0007669"/>
    <property type="project" value="UniProtKB-KW"/>
</dbReference>
<comment type="caution">
    <text evidence="3">The sequence shown here is derived from an EMBL/GenBank/DDBJ whole genome shotgun (WGS) entry which is preliminary data.</text>
</comment>
<dbReference type="RefSeq" id="WP_222989549.1">
    <property type="nucleotide sequence ID" value="NZ_JAINVV010000004.1"/>
</dbReference>
<reference evidence="3 4" key="1">
    <citation type="submission" date="2021-08" db="EMBL/GenBank/DDBJ databases">
        <authorList>
            <person name="Tuo L."/>
        </authorList>
    </citation>
    <scope>NUCLEOTIDE SEQUENCE [LARGE SCALE GENOMIC DNA]</scope>
    <source>
        <strain evidence="3 4">JCM 31229</strain>
    </source>
</reference>
<name>A0ABS7PME2_9SPHN</name>
<dbReference type="SUPFAM" id="SSF53448">
    <property type="entry name" value="Nucleotide-diphospho-sugar transferases"/>
    <property type="match status" value="1"/>
</dbReference>
<keyword evidence="4" id="KW-1185">Reference proteome</keyword>
<evidence type="ECO:0000259" key="2">
    <source>
        <dbReference type="Pfam" id="PF12804"/>
    </source>
</evidence>
<dbReference type="Pfam" id="PF12804">
    <property type="entry name" value="NTP_transf_3"/>
    <property type="match status" value="1"/>
</dbReference>
<evidence type="ECO:0000313" key="4">
    <source>
        <dbReference type="Proteomes" id="UP000706039"/>
    </source>
</evidence>
<keyword evidence="1" id="KW-0460">Magnesium</keyword>
<protein>
    <submittedName>
        <fullName evidence="3">NTP transferase domain-containing protein</fullName>
    </submittedName>
</protein>
<sequence length="264" mass="28029">MTDGFTVLVLAAQRAGVENPLAVRAGVSHKCLVPICGKPLITHVLDTLTTMPGIGLIRISVEPDAVPELTALVAAYAPAGVSIDFVESDSNIAESVIRASAGVQAPILITTADNVLLSHDSLRRMLDAFAGGADAAAALTTRGAIHAVHPEGQRRFYEFRDDAYSNCNLYGLSGAHALAGVEVFREGGQFAKNPKRLITAFGLINILLMRFRLVSIHGAMKRASRRFGLRMEAVVLADGSQAIDVDNERTYAIAEGLLAKKLGL</sequence>
<organism evidence="3 4">
    <name type="scientific">Sphingomonas colocasiae</name>
    <dbReference type="NCBI Taxonomy" id="1848973"/>
    <lineage>
        <taxon>Bacteria</taxon>
        <taxon>Pseudomonadati</taxon>
        <taxon>Pseudomonadota</taxon>
        <taxon>Alphaproteobacteria</taxon>
        <taxon>Sphingomonadales</taxon>
        <taxon>Sphingomonadaceae</taxon>
        <taxon>Sphingomonas</taxon>
    </lineage>
</organism>
<dbReference type="Proteomes" id="UP000706039">
    <property type="component" value="Unassembled WGS sequence"/>
</dbReference>
<feature type="domain" description="MobA-like NTP transferase" evidence="2">
    <location>
        <begin position="23"/>
        <end position="148"/>
    </location>
</feature>
<accession>A0ABS7PME2</accession>
<dbReference type="EMBL" id="JAINVV010000004">
    <property type="protein sequence ID" value="MBY8822472.1"/>
    <property type="molecule type" value="Genomic_DNA"/>
</dbReference>
<proteinExistence type="predicted"/>
<gene>
    <name evidence="3" type="ORF">K7G82_09225</name>
</gene>
<dbReference type="InterPro" id="IPR025877">
    <property type="entry name" value="MobA-like_NTP_Trfase"/>
</dbReference>
<dbReference type="InterPro" id="IPR029044">
    <property type="entry name" value="Nucleotide-diphossugar_trans"/>
</dbReference>
<keyword evidence="3" id="KW-0808">Transferase</keyword>
<dbReference type="Gene3D" id="3.90.550.10">
    <property type="entry name" value="Spore Coat Polysaccharide Biosynthesis Protein SpsA, Chain A"/>
    <property type="match status" value="1"/>
</dbReference>
<evidence type="ECO:0000313" key="3">
    <source>
        <dbReference type="EMBL" id="MBY8822472.1"/>
    </source>
</evidence>
<evidence type="ECO:0000256" key="1">
    <source>
        <dbReference type="ARBA" id="ARBA00022842"/>
    </source>
</evidence>